<dbReference type="Proteomes" id="UP001162501">
    <property type="component" value="Chromosome 8"/>
</dbReference>
<proteinExistence type="predicted"/>
<accession>A0ACB0FI08</accession>
<protein>
    <submittedName>
        <fullName evidence="1">Uncharacterized protein</fullName>
    </submittedName>
</protein>
<reference evidence="1" key="1">
    <citation type="submission" date="2023-05" db="EMBL/GenBank/DDBJ databases">
        <authorList>
            <consortium name="ELIXIR-Norway"/>
        </authorList>
    </citation>
    <scope>NUCLEOTIDE SEQUENCE</scope>
</reference>
<evidence type="ECO:0000313" key="2">
    <source>
        <dbReference type="Proteomes" id="UP001162501"/>
    </source>
</evidence>
<dbReference type="EMBL" id="OX596092">
    <property type="protein sequence ID" value="CAI9712654.1"/>
    <property type="molecule type" value="Genomic_DNA"/>
</dbReference>
<sequence>MGLESLASPALAGAFLSSSATRALEGPHPATLILDARPPTPEPREIKFCRLHGTQAAVSITSAHRSGRDRRASSVQMRTATSKAGCWR</sequence>
<organism evidence="1 2">
    <name type="scientific">Rangifer tarandus platyrhynchus</name>
    <name type="common">Svalbard reindeer</name>
    <dbReference type="NCBI Taxonomy" id="3082113"/>
    <lineage>
        <taxon>Eukaryota</taxon>
        <taxon>Metazoa</taxon>
        <taxon>Chordata</taxon>
        <taxon>Craniata</taxon>
        <taxon>Vertebrata</taxon>
        <taxon>Euteleostomi</taxon>
        <taxon>Mammalia</taxon>
        <taxon>Eutheria</taxon>
        <taxon>Laurasiatheria</taxon>
        <taxon>Artiodactyla</taxon>
        <taxon>Ruminantia</taxon>
        <taxon>Pecora</taxon>
        <taxon>Cervidae</taxon>
        <taxon>Odocoileinae</taxon>
        <taxon>Rangifer</taxon>
    </lineage>
</organism>
<name>A0ACB0FI08_RANTA</name>
<gene>
    <name evidence="1" type="ORF">MRATA1EN3_LOCUS23867</name>
</gene>
<evidence type="ECO:0000313" key="1">
    <source>
        <dbReference type="EMBL" id="CAI9712654.1"/>
    </source>
</evidence>